<evidence type="ECO:0000256" key="1">
    <source>
        <dbReference type="SAM" id="SignalP"/>
    </source>
</evidence>
<dbReference type="EMBL" id="JABZGR010000001">
    <property type="protein sequence ID" value="MBF0969608.1"/>
    <property type="molecule type" value="Genomic_DNA"/>
</dbReference>
<comment type="caution">
    <text evidence="2">The sequence shown here is derived from an EMBL/GenBank/DDBJ whole genome shotgun (WGS) entry which is preliminary data.</text>
</comment>
<sequence length="364" mass="39483">MKRIRPFRLAVCLLMGAGAILSSCTSDEPTPLPKPNLPGQQGVVIINQGNAYTSLPGSLDYVDFQHDTKQQGVFAQANDGNSLGMSPQNGIAYGSNIYLAVYGDNLVRVIDRTTFRQKAKISISQPEAVYAGAGSVYVADNTGYVTRFDTLSWSKQASVAVGPNPAALAGANGLLYVSISDGYNSSGGYANGFRVVRLDPRTLQKRDEIKVGMNPGELCADANGTVYVVCRGDYGATPSRIWWIRSDGAAHDYCDGTHIATHGYDLVVVNSVTDWTTYQTKINSALYHNRMMISAQPARKDYFSAYPGSVTRVQINPASGEIFMCGDTSATGYAQKGYVFRYDWTGRIKEQINTGIHPFGLIFI</sequence>
<evidence type="ECO:0008006" key="4">
    <source>
        <dbReference type="Google" id="ProtNLM"/>
    </source>
</evidence>
<gene>
    <name evidence="2" type="ORF">HXK21_00990</name>
</gene>
<organism evidence="2 3">
    <name type="scientific">Alloprevotella tannerae</name>
    <dbReference type="NCBI Taxonomy" id="76122"/>
    <lineage>
        <taxon>Bacteria</taxon>
        <taxon>Pseudomonadati</taxon>
        <taxon>Bacteroidota</taxon>
        <taxon>Bacteroidia</taxon>
        <taxon>Bacteroidales</taxon>
        <taxon>Prevotellaceae</taxon>
        <taxon>Alloprevotella</taxon>
    </lineage>
</organism>
<feature type="signal peptide" evidence="1">
    <location>
        <begin position="1"/>
        <end position="25"/>
    </location>
</feature>
<accession>A0A929WZ20</accession>
<evidence type="ECO:0000313" key="2">
    <source>
        <dbReference type="EMBL" id="MBF0969608.1"/>
    </source>
</evidence>
<keyword evidence="1" id="KW-0732">Signal</keyword>
<reference evidence="2" key="1">
    <citation type="submission" date="2020-04" db="EMBL/GenBank/DDBJ databases">
        <title>Deep metagenomics examines the oral microbiome during advanced dental caries in children, revealing novel taxa and co-occurrences with host molecules.</title>
        <authorList>
            <person name="Baker J.L."/>
            <person name="Morton J.T."/>
            <person name="Dinis M."/>
            <person name="Alvarez R."/>
            <person name="Tran N.C."/>
            <person name="Knight R."/>
            <person name="Edlund A."/>
        </authorList>
    </citation>
    <scope>NUCLEOTIDE SEQUENCE</scope>
    <source>
        <strain evidence="2">JCVI_34_bin.1</strain>
    </source>
</reference>
<feature type="chain" id="PRO_5037693002" description="YncE family protein" evidence="1">
    <location>
        <begin position="26"/>
        <end position="364"/>
    </location>
</feature>
<protein>
    <recommendedName>
        <fullName evidence="4">YncE family protein</fullName>
    </recommendedName>
</protein>
<dbReference type="InterPro" id="IPR031815">
    <property type="entry name" value="DUF5074"/>
</dbReference>
<dbReference type="AlphaFoldDB" id="A0A929WZ20"/>
<proteinExistence type="predicted"/>
<evidence type="ECO:0000313" key="3">
    <source>
        <dbReference type="Proteomes" id="UP000704068"/>
    </source>
</evidence>
<dbReference type="Gene3D" id="2.130.10.10">
    <property type="entry name" value="YVTN repeat-like/Quinoprotein amine dehydrogenase"/>
    <property type="match status" value="1"/>
</dbReference>
<dbReference type="PROSITE" id="PS51257">
    <property type="entry name" value="PROKAR_LIPOPROTEIN"/>
    <property type="match status" value="1"/>
</dbReference>
<dbReference type="Pfam" id="PF16819">
    <property type="entry name" value="DUF5074"/>
    <property type="match status" value="1"/>
</dbReference>
<dbReference type="RefSeq" id="WP_303762623.1">
    <property type="nucleotide sequence ID" value="NZ_JABZGR010000001.1"/>
</dbReference>
<dbReference type="InterPro" id="IPR015943">
    <property type="entry name" value="WD40/YVTN_repeat-like_dom_sf"/>
</dbReference>
<dbReference type="InterPro" id="IPR011044">
    <property type="entry name" value="Quino_amine_DH_bsu"/>
</dbReference>
<name>A0A929WZ20_9BACT</name>
<dbReference type="SUPFAM" id="SSF50969">
    <property type="entry name" value="YVTN repeat-like/Quinoprotein amine dehydrogenase"/>
    <property type="match status" value="1"/>
</dbReference>
<dbReference type="Proteomes" id="UP000704068">
    <property type="component" value="Unassembled WGS sequence"/>
</dbReference>